<sequence length="129" mass="14146">MFSLALYLLAAAPIPVSPPDGYPGEVMCLGGPVFSFAAHSSRFDRDTTRANLVSWMENLQDGVFAGGWMVVYPAVEDIKDLHQISLVKRRERAIIKAMTGIGLERSRIRFAPINASGADQDDRDIYAAC</sequence>
<protein>
    <submittedName>
        <fullName evidence="1">Uncharacterized protein</fullName>
    </submittedName>
</protein>
<dbReference type="EMBL" id="JACEIB010000027">
    <property type="protein sequence ID" value="MBA2936380.1"/>
    <property type="molecule type" value="Genomic_DNA"/>
</dbReference>
<gene>
    <name evidence="1" type="ORF">HZF05_20045</name>
</gene>
<organism evidence="1 2">
    <name type="scientific">Sphingomonas chungangi</name>
    <dbReference type="NCBI Taxonomy" id="2683589"/>
    <lineage>
        <taxon>Bacteria</taxon>
        <taxon>Pseudomonadati</taxon>
        <taxon>Pseudomonadota</taxon>
        <taxon>Alphaproteobacteria</taxon>
        <taxon>Sphingomonadales</taxon>
        <taxon>Sphingomonadaceae</taxon>
        <taxon>Sphingomonas</taxon>
    </lineage>
</organism>
<reference evidence="1 2" key="1">
    <citation type="submission" date="2020-07" db="EMBL/GenBank/DDBJ databases">
        <authorList>
            <person name="Sun Q."/>
        </authorList>
    </citation>
    <scope>NUCLEOTIDE SEQUENCE [LARGE SCALE GENOMIC DNA]</scope>
    <source>
        <strain evidence="1 2">CGMCC 1.13654</strain>
    </source>
</reference>
<keyword evidence="2" id="KW-1185">Reference proteome</keyword>
<proteinExistence type="predicted"/>
<accession>A0A838LBZ4</accession>
<comment type="caution">
    <text evidence="1">The sequence shown here is derived from an EMBL/GenBank/DDBJ whole genome shotgun (WGS) entry which is preliminary data.</text>
</comment>
<evidence type="ECO:0000313" key="2">
    <source>
        <dbReference type="Proteomes" id="UP000570166"/>
    </source>
</evidence>
<evidence type="ECO:0000313" key="1">
    <source>
        <dbReference type="EMBL" id="MBA2936380.1"/>
    </source>
</evidence>
<name>A0A838LBZ4_9SPHN</name>
<dbReference type="AlphaFoldDB" id="A0A838LBZ4"/>
<dbReference type="RefSeq" id="WP_160364234.1">
    <property type="nucleotide sequence ID" value="NZ_JACEIB010000027.1"/>
</dbReference>
<dbReference type="Proteomes" id="UP000570166">
    <property type="component" value="Unassembled WGS sequence"/>
</dbReference>